<dbReference type="GO" id="GO:0006412">
    <property type="term" value="P:translation"/>
    <property type="evidence" value="ECO:0007669"/>
    <property type="project" value="UniProtKB-UniRule"/>
</dbReference>
<name>A0A2H0UJR8_9BACT</name>
<keyword evidence="3 7" id="KW-0694">RNA-binding</keyword>
<keyword evidence="5 7" id="KW-0687">Ribonucleoprotein</keyword>
<evidence type="ECO:0000256" key="2">
    <source>
        <dbReference type="ARBA" id="ARBA00022730"/>
    </source>
</evidence>
<proteinExistence type="inferred from homology"/>
<feature type="domain" description="Small ribosomal subunit protein uS4 N-terminal" evidence="11">
    <location>
        <begin position="3"/>
        <end position="95"/>
    </location>
</feature>
<reference evidence="13" key="1">
    <citation type="submission" date="2017-09" db="EMBL/GenBank/DDBJ databases">
        <title>Depth-based differentiation of microbial function through sediment-hosted aquifers and enrichment of novel symbionts in the deep terrestrial subsurface.</title>
        <authorList>
            <person name="Probst A.J."/>
            <person name="Ladd B."/>
            <person name="Jarett J.K."/>
            <person name="Geller-Mcgrath D.E."/>
            <person name="Sieber C.M.K."/>
            <person name="Emerson J.B."/>
            <person name="Anantharaman K."/>
            <person name="Thomas B.C."/>
            <person name="Malmstrom R."/>
            <person name="Stieglmeier M."/>
            <person name="Klingl A."/>
            <person name="Woyke T."/>
            <person name="Ryan C.M."/>
            <person name="Banfield J.F."/>
        </authorList>
    </citation>
    <scope>NUCLEOTIDE SEQUENCE [LARGE SCALE GENOMIC DNA]</scope>
</reference>
<evidence type="ECO:0000256" key="5">
    <source>
        <dbReference type="ARBA" id="ARBA00023274"/>
    </source>
</evidence>
<dbReference type="SMART" id="SM00363">
    <property type="entry name" value="S4"/>
    <property type="match status" value="1"/>
</dbReference>
<dbReference type="Gene3D" id="1.10.1050.10">
    <property type="entry name" value="Ribosomal Protein S4 Delta 41, Chain A, domain 1"/>
    <property type="match status" value="1"/>
</dbReference>
<dbReference type="SMART" id="SM01390">
    <property type="entry name" value="Ribosomal_S4"/>
    <property type="match status" value="1"/>
</dbReference>
<gene>
    <name evidence="7" type="primary">rpsD</name>
    <name evidence="12" type="ORF">COU11_03985</name>
</gene>
<dbReference type="CDD" id="cd00165">
    <property type="entry name" value="S4"/>
    <property type="match status" value="1"/>
</dbReference>
<dbReference type="PROSITE" id="PS50889">
    <property type="entry name" value="S4"/>
    <property type="match status" value="1"/>
</dbReference>
<organism evidence="12 13">
    <name type="scientific">Candidatus Harrisonbacteria bacterium CG10_big_fil_rev_8_21_14_0_10_49_15</name>
    <dbReference type="NCBI Taxonomy" id="1974587"/>
    <lineage>
        <taxon>Bacteria</taxon>
        <taxon>Candidatus Harrisoniibacteriota</taxon>
    </lineage>
</organism>
<dbReference type="PANTHER" id="PTHR11831:SF4">
    <property type="entry name" value="SMALL RIBOSOMAL SUBUNIT PROTEIN US4M"/>
    <property type="match status" value="1"/>
</dbReference>
<dbReference type="Pfam" id="PF01479">
    <property type="entry name" value="S4"/>
    <property type="match status" value="1"/>
</dbReference>
<evidence type="ECO:0000259" key="10">
    <source>
        <dbReference type="SMART" id="SM00363"/>
    </source>
</evidence>
<comment type="caution">
    <text evidence="12">The sequence shown here is derived from an EMBL/GenBank/DDBJ whole genome shotgun (WGS) entry which is preliminary data.</text>
</comment>
<dbReference type="GO" id="GO:0042274">
    <property type="term" value="P:ribosomal small subunit biogenesis"/>
    <property type="evidence" value="ECO:0007669"/>
    <property type="project" value="TreeGrafter"/>
</dbReference>
<evidence type="ECO:0000313" key="13">
    <source>
        <dbReference type="Proteomes" id="UP000229526"/>
    </source>
</evidence>
<dbReference type="NCBIfam" id="NF003717">
    <property type="entry name" value="PRK05327.1"/>
    <property type="match status" value="1"/>
</dbReference>
<evidence type="ECO:0000256" key="9">
    <source>
        <dbReference type="SAM" id="MobiDB-lite"/>
    </source>
</evidence>
<comment type="function">
    <text evidence="7">With S5 and S12 plays an important role in translational accuracy.</text>
</comment>
<evidence type="ECO:0000259" key="11">
    <source>
        <dbReference type="SMART" id="SM01390"/>
    </source>
</evidence>
<sequence length="207" mass="23389">MFKSTSKKERRLGIPLFLKPHRSAGSKSAMVRRPHRPGQHGKARRRAPSEFGEQLAEKQKFRYAYGLREKQMVNYFKIASKNPGNTGPAFIGLLERRLDNIVFRLGLAPSRSVARQLVSHGHIFVNGRRVKSSAYIVKVGNKIGVRPQSKEIAQIKEAAETLEKHDAPTWLKLDAKAIEGEVLAIPHEFDIAFDISKVVDYYSKTVK</sequence>
<comment type="function">
    <text evidence="7">One of the primary rRNA binding proteins, it binds directly to 16S rRNA where it nucleates assembly of the body of the 30S subunit.</text>
</comment>
<evidence type="ECO:0000256" key="1">
    <source>
        <dbReference type="ARBA" id="ARBA00007465"/>
    </source>
</evidence>
<dbReference type="HAMAP" id="MF_01306_B">
    <property type="entry name" value="Ribosomal_uS4_B"/>
    <property type="match status" value="1"/>
</dbReference>
<keyword evidence="2 7" id="KW-0699">rRNA-binding</keyword>
<dbReference type="Pfam" id="PF00163">
    <property type="entry name" value="Ribosomal_S4"/>
    <property type="match status" value="1"/>
</dbReference>
<evidence type="ECO:0000256" key="7">
    <source>
        <dbReference type="HAMAP-Rule" id="MF_01306"/>
    </source>
</evidence>
<dbReference type="InterPro" id="IPR001912">
    <property type="entry name" value="Ribosomal_uS4_N"/>
</dbReference>
<feature type="region of interest" description="Disordered" evidence="9">
    <location>
        <begin position="23"/>
        <end position="50"/>
    </location>
</feature>
<dbReference type="FunFam" id="3.10.290.10:FF:000001">
    <property type="entry name" value="30S ribosomal protein S4"/>
    <property type="match status" value="1"/>
</dbReference>
<dbReference type="InterPro" id="IPR005709">
    <property type="entry name" value="Ribosomal_uS4_bac-type"/>
</dbReference>
<dbReference type="AlphaFoldDB" id="A0A2H0UJR8"/>
<dbReference type="Gene3D" id="3.10.290.10">
    <property type="entry name" value="RNA-binding S4 domain"/>
    <property type="match status" value="1"/>
</dbReference>
<dbReference type="GO" id="GO:0019843">
    <property type="term" value="F:rRNA binding"/>
    <property type="evidence" value="ECO:0007669"/>
    <property type="project" value="UniProtKB-UniRule"/>
</dbReference>
<dbReference type="SUPFAM" id="SSF55174">
    <property type="entry name" value="Alpha-L RNA-binding motif"/>
    <property type="match status" value="1"/>
</dbReference>
<dbReference type="InterPro" id="IPR018079">
    <property type="entry name" value="Ribosomal_uS4_CS"/>
</dbReference>
<dbReference type="InterPro" id="IPR002942">
    <property type="entry name" value="S4_RNA-bd"/>
</dbReference>
<dbReference type="GO" id="GO:0015935">
    <property type="term" value="C:small ribosomal subunit"/>
    <property type="evidence" value="ECO:0007669"/>
    <property type="project" value="InterPro"/>
</dbReference>
<accession>A0A2H0UJR8</accession>
<feature type="compositionally biased region" description="Basic residues" evidence="9">
    <location>
        <begin position="23"/>
        <end position="46"/>
    </location>
</feature>
<dbReference type="PROSITE" id="PS00632">
    <property type="entry name" value="RIBOSOMAL_S4"/>
    <property type="match status" value="1"/>
</dbReference>
<comment type="similarity">
    <text evidence="1 7 8">Belongs to the universal ribosomal protein uS4 family.</text>
</comment>
<protein>
    <recommendedName>
        <fullName evidence="6 7">Small ribosomal subunit protein uS4</fullName>
    </recommendedName>
</protein>
<comment type="subunit">
    <text evidence="7">Part of the 30S ribosomal subunit. Contacts protein S5. The interaction surface between S4 and S5 is involved in control of translational fidelity.</text>
</comment>
<feature type="domain" description="RNA-binding S4" evidence="10">
    <location>
        <begin position="96"/>
        <end position="160"/>
    </location>
</feature>
<evidence type="ECO:0000256" key="4">
    <source>
        <dbReference type="ARBA" id="ARBA00022980"/>
    </source>
</evidence>
<keyword evidence="4 7" id="KW-0689">Ribosomal protein</keyword>
<dbReference type="PANTHER" id="PTHR11831">
    <property type="entry name" value="30S 40S RIBOSOMAL PROTEIN"/>
    <property type="match status" value="1"/>
</dbReference>
<dbReference type="GO" id="GO:0003735">
    <property type="term" value="F:structural constituent of ribosome"/>
    <property type="evidence" value="ECO:0007669"/>
    <property type="project" value="InterPro"/>
</dbReference>
<evidence type="ECO:0000256" key="6">
    <source>
        <dbReference type="ARBA" id="ARBA00035254"/>
    </source>
</evidence>
<dbReference type="InterPro" id="IPR036986">
    <property type="entry name" value="S4_RNA-bd_sf"/>
</dbReference>
<evidence type="ECO:0000313" key="12">
    <source>
        <dbReference type="EMBL" id="PIR86644.1"/>
    </source>
</evidence>
<dbReference type="NCBIfam" id="TIGR01017">
    <property type="entry name" value="rpsD_bact"/>
    <property type="match status" value="1"/>
</dbReference>
<evidence type="ECO:0000256" key="8">
    <source>
        <dbReference type="RuleBase" id="RU003699"/>
    </source>
</evidence>
<evidence type="ECO:0000256" key="3">
    <source>
        <dbReference type="ARBA" id="ARBA00022884"/>
    </source>
</evidence>
<dbReference type="EMBL" id="PFBD01000028">
    <property type="protein sequence ID" value="PIR86644.1"/>
    <property type="molecule type" value="Genomic_DNA"/>
</dbReference>
<dbReference type="InterPro" id="IPR022801">
    <property type="entry name" value="Ribosomal_uS4"/>
</dbReference>
<dbReference type="Proteomes" id="UP000229526">
    <property type="component" value="Unassembled WGS sequence"/>
</dbReference>